<dbReference type="AlphaFoldDB" id="A0A451DAC1"/>
<evidence type="ECO:0000313" key="1">
    <source>
        <dbReference type="EMBL" id="VFP83157.1"/>
    </source>
</evidence>
<dbReference type="Proteomes" id="UP000294368">
    <property type="component" value="Chromosome"/>
</dbReference>
<protein>
    <submittedName>
        <fullName evidence="1">Dna[CI] antecedent, DciA family protein</fullName>
    </submittedName>
</protein>
<gene>
    <name evidence="1" type="ORF">ERCIKOCA2762_394</name>
</gene>
<dbReference type="RefSeq" id="WP_157988527.1">
    <property type="nucleotide sequence ID" value="NZ_LR217715.1"/>
</dbReference>
<evidence type="ECO:0000313" key="2">
    <source>
        <dbReference type="Proteomes" id="UP000294368"/>
    </source>
</evidence>
<dbReference type="EMBL" id="LR217715">
    <property type="protein sequence ID" value="VFP83157.1"/>
    <property type="molecule type" value="Genomic_DNA"/>
</dbReference>
<dbReference type="InterPro" id="IPR007922">
    <property type="entry name" value="DciA-like"/>
</dbReference>
<accession>A0A451DAC1</accession>
<name>A0A451DAC1_9GAMM</name>
<proteinExistence type="predicted"/>
<dbReference type="OrthoDB" id="5767011at2"/>
<reference evidence="1 2" key="1">
    <citation type="submission" date="2019-02" db="EMBL/GenBank/DDBJ databases">
        <authorList>
            <person name="Manzano-Marin A."/>
            <person name="Manzano-Marin A."/>
        </authorList>
    </citation>
    <scope>NUCLEOTIDE SEQUENCE [LARGE SCALE GENOMIC DNA]</scope>
    <source>
        <strain evidence="1 2">ErCikochiana</strain>
    </source>
</reference>
<dbReference type="Pfam" id="PF05258">
    <property type="entry name" value="DciA"/>
    <property type="match status" value="1"/>
</dbReference>
<organism evidence="1 2">
    <name type="scientific">Candidatus Erwinia haradaeae</name>
    <dbReference type="NCBI Taxonomy" id="1922217"/>
    <lineage>
        <taxon>Bacteria</taxon>
        <taxon>Pseudomonadati</taxon>
        <taxon>Pseudomonadota</taxon>
        <taxon>Gammaproteobacteria</taxon>
        <taxon>Enterobacterales</taxon>
        <taxon>Erwiniaceae</taxon>
        <taxon>Erwinia</taxon>
    </lineage>
</organism>
<sequence>MRYSRPYSIKNFFNQTQKTSALQYVYQRTKILIQVNCILHKALPEKLRPFCTAANFRQGTLVIETANAHCLMFLRYEKSNLLTAVREKILPSLISICIRINPILATKSVKSYPDHKNFRTDISNTKVRPLSQESANTLRIVAKQSPDKLKYALERLALCTRDRGKRIYDKRPLTSMQKED</sequence>